<dbReference type="GO" id="GO:0016884">
    <property type="term" value="F:carbon-nitrogen ligase activity, with glutamine as amido-N-donor"/>
    <property type="evidence" value="ECO:0007669"/>
    <property type="project" value="InterPro"/>
</dbReference>
<dbReference type="Pfam" id="PF09424">
    <property type="entry name" value="YqeY"/>
    <property type="match status" value="1"/>
</dbReference>
<accession>A0A1F6D267</accession>
<proteinExistence type="predicted"/>
<organism evidence="1 2">
    <name type="scientific">Candidatus Kaiserbacteria bacterium RIFCSPHIGHO2_02_FULL_49_11</name>
    <dbReference type="NCBI Taxonomy" id="1798489"/>
    <lineage>
        <taxon>Bacteria</taxon>
        <taxon>Candidatus Kaiseribacteriota</taxon>
    </lineage>
</organism>
<dbReference type="InterPro" id="IPR003789">
    <property type="entry name" value="Asn/Gln_tRNA_amidoTrase-B-like"/>
</dbReference>
<dbReference type="EMBL" id="MFLC01000015">
    <property type="protein sequence ID" value="OGG55142.1"/>
    <property type="molecule type" value="Genomic_DNA"/>
</dbReference>
<dbReference type="Gene3D" id="1.10.1510.10">
    <property type="entry name" value="Uncharacterised protein YqeY/AIM41 PF09424, N-terminal domain"/>
    <property type="match status" value="1"/>
</dbReference>
<dbReference type="SUPFAM" id="SSF89095">
    <property type="entry name" value="GatB/YqeY motif"/>
    <property type="match status" value="1"/>
</dbReference>
<dbReference type="Proteomes" id="UP000177659">
    <property type="component" value="Unassembled WGS sequence"/>
</dbReference>
<comment type="caution">
    <text evidence="1">The sequence shown here is derived from an EMBL/GenBank/DDBJ whole genome shotgun (WGS) entry which is preliminary data.</text>
</comment>
<dbReference type="InterPro" id="IPR019004">
    <property type="entry name" value="YqeY/Aim41"/>
</dbReference>
<evidence type="ECO:0000313" key="2">
    <source>
        <dbReference type="Proteomes" id="UP000177659"/>
    </source>
</evidence>
<dbReference type="Gene3D" id="1.10.10.410">
    <property type="match status" value="1"/>
</dbReference>
<name>A0A1F6D267_9BACT</name>
<protein>
    <recommendedName>
        <fullName evidence="3">Glutamyl-tRNA amidotransferase</fullName>
    </recommendedName>
</protein>
<gene>
    <name evidence="1" type="ORF">A3D62_00880</name>
</gene>
<evidence type="ECO:0000313" key="1">
    <source>
        <dbReference type="EMBL" id="OGG55142.1"/>
    </source>
</evidence>
<dbReference type="InterPro" id="IPR023168">
    <property type="entry name" value="GatB_Yqey_C_2"/>
</dbReference>
<dbReference type="AlphaFoldDB" id="A0A1F6D267"/>
<dbReference type="InterPro" id="IPR042184">
    <property type="entry name" value="YqeY/Aim41_N"/>
</dbReference>
<dbReference type="PANTHER" id="PTHR28055">
    <property type="entry name" value="ALTERED INHERITANCE OF MITOCHONDRIA PROTEIN 41, MITOCHONDRIAL"/>
    <property type="match status" value="1"/>
</dbReference>
<sequence>MTQAELKEAIKTAMKARETVKLNVLRGISAMVTNDLVAKGRGPEGALTEDEMLALIIRASKQRKDSIQQFEAGGRPELAVAEKEELAIIETLLPAQMSQDEIVAAAKAKAAEMGVVDKTGANKLMGMLMKDLKGKADGTAVKAVVDNLFV</sequence>
<evidence type="ECO:0008006" key="3">
    <source>
        <dbReference type="Google" id="ProtNLM"/>
    </source>
</evidence>
<dbReference type="PANTHER" id="PTHR28055:SF1">
    <property type="entry name" value="ALTERED INHERITANCE OF MITOCHONDRIA PROTEIN 41, MITOCHONDRIAL"/>
    <property type="match status" value="1"/>
</dbReference>
<reference evidence="1 2" key="1">
    <citation type="journal article" date="2016" name="Nat. Commun.">
        <title>Thousands of microbial genomes shed light on interconnected biogeochemical processes in an aquifer system.</title>
        <authorList>
            <person name="Anantharaman K."/>
            <person name="Brown C.T."/>
            <person name="Hug L.A."/>
            <person name="Sharon I."/>
            <person name="Castelle C.J."/>
            <person name="Probst A.J."/>
            <person name="Thomas B.C."/>
            <person name="Singh A."/>
            <person name="Wilkins M.J."/>
            <person name="Karaoz U."/>
            <person name="Brodie E.L."/>
            <person name="Williams K.H."/>
            <person name="Hubbard S.S."/>
            <person name="Banfield J.F."/>
        </authorList>
    </citation>
    <scope>NUCLEOTIDE SEQUENCE [LARGE SCALE GENOMIC DNA]</scope>
</reference>